<comment type="caution">
    <text evidence="2">The sequence shown here is derived from an EMBL/GenBank/DDBJ whole genome shotgun (WGS) entry which is preliminary data.</text>
</comment>
<dbReference type="Gene3D" id="1.10.599.10">
    <property type="entry name" value="Aldehyde Ferredoxin Oxidoreductase Protein, subunit A, domain 3"/>
    <property type="match status" value="1"/>
</dbReference>
<feature type="domain" description="Aldehyde ferredoxin oxidoreductase C-terminal" evidence="1">
    <location>
        <begin position="1"/>
        <end position="268"/>
    </location>
</feature>
<gene>
    <name evidence="2" type="ORF">S01H1_34012</name>
</gene>
<dbReference type="Gene3D" id="1.10.569.10">
    <property type="entry name" value="Aldehyde Ferredoxin Oxidoreductase Protein, subunit A, domain 2"/>
    <property type="match status" value="1"/>
</dbReference>
<feature type="non-terminal residue" evidence="2">
    <location>
        <position position="273"/>
    </location>
</feature>
<dbReference type="InterPro" id="IPR013985">
    <property type="entry name" value="Ald_Fedxn_OxRdtase_dom3"/>
</dbReference>
<dbReference type="PANTHER" id="PTHR30038:SF0">
    <property type="entry name" value="TUNGSTEN-CONTAINING ALDEHYDE FERREDOXIN OXIDOREDUCTASE"/>
    <property type="match status" value="1"/>
</dbReference>
<feature type="non-terminal residue" evidence="2">
    <location>
        <position position="1"/>
    </location>
</feature>
<organism evidence="2">
    <name type="scientific">marine sediment metagenome</name>
    <dbReference type="NCBI Taxonomy" id="412755"/>
    <lineage>
        <taxon>unclassified sequences</taxon>
        <taxon>metagenomes</taxon>
        <taxon>ecological metagenomes</taxon>
    </lineage>
</organism>
<dbReference type="GO" id="GO:0051536">
    <property type="term" value="F:iron-sulfur cluster binding"/>
    <property type="evidence" value="ECO:0007669"/>
    <property type="project" value="InterPro"/>
</dbReference>
<dbReference type="InterPro" id="IPR001203">
    <property type="entry name" value="OxRdtase_Ald_Fedxn_C"/>
</dbReference>
<proteinExistence type="predicted"/>
<reference evidence="2" key="1">
    <citation type="journal article" date="2014" name="Front. Microbiol.">
        <title>High frequency of phylogenetically diverse reductive dehalogenase-homologous genes in deep subseafloor sedimentary metagenomes.</title>
        <authorList>
            <person name="Kawai M."/>
            <person name="Futagami T."/>
            <person name="Toyoda A."/>
            <person name="Takaki Y."/>
            <person name="Nishi S."/>
            <person name="Hori S."/>
            <person name="Arai W."/>
            <person name="Tsubouchi T."/>
            <person name="Morono Y."/>
            <person name="Uchiyama I."/>
            <person name="Ito T."/>
            <person name="Fujiyama A."/>
            <person name="Inagaki F."/>
            <person name="Takami H."/>
        </authorList>
    </citation>
    <scope>NUCLEOTIDE SEQUENCE</scope>
    <source>
        <strain evidence="2">Expedition CK06-06</strain>
    </source>
</reference>
<dbReference type="AlphaFoldDB" id="X0VRR1"/>
<dbReference type="EMBL" id="BARS01021144">
    <property type="protein sequence ID" value="GAG13832.1"/>
    <property type="molecule type" value="Genomic_DNA"/>
</dbReference>
<evidence type="ECO:0000313" key="2">
    <source>
        <dbReference type="EMBL" id="GAG13832.1"/>
    </source>
</evidence>
<dbReference type="GO" id="GO:0009055">
    <property type="term" value="F:electron transfer activity"/>
    <property type="evidence" value="ECO:0007669"/>
    <property type="project" value="InterPro"/>
</dbReference>
<dbReference type="SUPFAM" id="SSF48310">
    <property type="entry name" value="Aldehyde ferredoxin oxidoreductase, C-terminal domains"/>
    <property type="match status" value="1"/>
</dbReference>
<sequence>LDTISAGSVLAFAMECFEKGIITKTDTEGIELTWGNAEAMITVLEKIIRREGFGEILADGVKVAARKIGKGAEEYAMHVCGQEPGLHNALYLPGRGTGFVCDPTPGRHTAAPMARLDAGKAVIAPYPELHFHNLGQYKYGTKGAASAAVSSYWQVGTCAGVCLFPVIFFGNYPLLDFLNAVTGWDMDISEVLKTGARIQTLRQAFNLREGIIPSEIKLPPRMAGVPPKSEGPLAGITIDIDTLSSEYHKAMGWDPETGYPTEATLERLRANSA</sequence>
<evidence type="ECO:0000259" key="1">
    <source>
        <dbReference type="Pfam" id="PF01314"/>
    </source>
</evidence>
<accession>X0VRR1</accession>
<dbReference type="GO" id="GO:0016625">
    <property type="term" value="F:oxidoreductase activity, acting on the aldehyde or oxo group of donors, iron-sulfur protein as acceptor"/>
    <property type="evidence" value="ECO:0007669"/>
    <property type="project" value="InterPro"/>
</dbReference>
<protein>
    <recommendedName>
        <fullName evidence="1">Aldehyde ferredoxin oxidoreductase C-terminal domain-containing protein</fullName>
    </recommendedName>
</protein>
<dbReference type="PANTHER" id="PTHR30038">
    <property type="entry name" value="ALDEHYDE FERREDOXIN OXIDOREDUCTASE"/>
    <property type="match status" value="1"/>
</dbReference>
<name>X0VRR1_9ZZZZ</name>
<dbReference type="InterPro" id="IPR036021">
    <property type="entry name" value="Tungsten_al_ferr_oxy-like_C"/>
</dbReference>
<dbReference type="InterPro" id="IPR051919">
    <property type="entry name" value="W-dependent_AOR"/>
</dbReference>
<dbReference type="InterPro" id="IPR013984">
    <property type="entry name" value="Ald_Fedxn_OxRdtase_dom2"/>
</dbReference>
<dbReference type="Pfam" id="PF01314">
    <property type="entry name" value="AFOR_C"/>
    <property type="match status" value="1"/>
</dbReference>